<protein>
    <submittedName>
        <fullName evidence="1">Uncharacterized protein</fullName>
    </submittedName>
</protein>
<sequence length="140" mass="16518">MRNCCQLESVVRRVEYRWIKASCDLELSPNFTINQLEAHQIKYFTRIHDVAWIKSIFDGEHYGQCVSMFKLKIRNFSITNSMLPSAGSFHAKRSKHKPIGEFFDSYHEIFVFGMKWNHDVEVTITNMAAIQYQQRTHIAK</sequence>
<proteinExistence type="predicted"/>
<keyword evidence="2" id="KW-1185">Reference proteome</keyword>
<accession>A0A024FYS6</accession>
<reference evidence="1 2" key="1">
    <citation type="submission" date="2012-05" db="EMBL/GenBank/DDBJ databases">
        <title>Recombination and specialization in a pathogen metapopulation.</title>
        <authorList>
            <person name="Gardiner A."/>
            <person name="Kemen E."/>
            <person name="Schultz-Larsen T."/>
            <person name="MacLean D."/>
            <person name="Van Oosterhout C."/>
            <person name="Jones J.D.G."/>
        </authorList>
    </citation>
    <scope>NUCLEOTIDE SEQUENCE [LARGE SCALE GENOMIC DNA]</scope>
    <source>
        <strain evidence="1 2">Ac Nc2</strain>
    </source>
</reference>
<evidence type="ECO:0000313" key="1">
    <source>
        <dbReference type="EMBL" id="CCI39739.1"/>
    </source>
</evidence>
<evidence type="ECO:0000313" key="2">
    <source>
        <dbReference type="Proteomes" id="UP000053237"/>
    </source>
</evidence>
<comment type="caution">
    <text evidence="1">The sequence shown here is derived from an EMBL/GenBank/DDBJ whole genome shotgun (WGS) entry which is preliminary data.</text>
</comment>
<gene>
    <name evidence="1" type="ORF">BN9_005220</name>
</gene>
<dbReference type="AlphaFoldDB" id="A0A024FYS6"/>
<dbReference type="InParanoid" id="A0A024FYS6"/>
<organism evidence="1 2">
    <name type="scientific">Albugo candida</name>
    <dbReference type="NCBI Taxonomy" id="65357"/>
    <lineage>
        <taxon>Eukaryota</taxon>
        <taxon>Sar</taxon>
        <taxon>Stramenopiles</taxon>
        <taxon>Oomycota</taxon>
        <taxon>Peronosporomycetes</taxon>
        <taxon>Albuginales</taxon>
        <taxon>Albuginaceae</taxon>
        <taxon>Albugo</taxon>
    </lineage>
</organism>
<dbReference type="EMBL" id="CAIX01000003">
    <property type="protein sequence ID" value="CCI39739.1"/>
    <property type="molecule type" value="Genomic_DNA"/>
</dbReference>
<name>A0A024FYS6_9STRA</name>
<dbReference type="Proteomes" id="UP000053237">
    <property type="component" value="Unassembled WGS sequence"/>
</dbReference>